<organism evidence="2 3">
    <name type="scientific">Mojavia pulchra JT2-VF2</name>
    <dbReference type="NCBI Taxonomy" id="287848"/>
    <lineage>
        <taxon>Bacteria</taxon>
        <taxon>Bacillati</taxon>
        <taxon>Cyanobacteriota</taxon>
        <taxon>Cyanophyceae</taxon>
        <taxon>Nostocales</taxon>
        <taxon>Nostocaceae</taxon>
    </lineage>
</organism>
<gene>
    <name evidence="2" type="ORF">KME32_32780</name>
</gene>
<name>A0A951Q5A2_9NOST</name>
<dbReference type="InterPro" id="IPR015421">
    <property type="entry name" value="PyrdxlP-dep_Trfase_major"/>
</dbReference>
<dbReference type="NCBIfam" id="TIGR01976">
    <property type="entry name" value="am_tr_V_VC1184"/>
    <property type="match status" value="1"/>
</dbReference>
<dbReference type="AlphaFoldDB" id="A0A951Q5A2"/>
<feature type="domain" description="Aminotransferase class V" evidence="1">
    <location>
        <begin position="26"/>
        <end position="299"/>
    </location>
</feature>
<dbReference type="SUPFAM" id="SSF53383">
    <property type="entry name" value="PLP-dependent transferases"/>
    <property type="match status" value="1"/>
</dbReference>
<sequence>MQPFDLKWIRAQFPAFTQKINGQPAIYFDGPGGTQVPGAVLDAMNDYMVRSNANSHGAFATSARTDALITAARAASADLLGCHSDEVVFGANMTTLTFSLSRAIGRELQPGDEIIVTRLDHYANVSPWYALEERGVTVRVVDINVEDCTLDMAELERQINQRTRLVAVGYASNAVGTINDVATVVRLAHAVGALVFVDAVHYVPHAPINVHTLDCDFLACSAYKFFGPHVGVLYGKREHLARLTPYKVRPAPDEVPSRWETGTLNFEGLAGLVAAVNYLAKLGCHVSPAVDSELIAALIEADKEGVQSFRCPSFLSSPEQPIHSIASAYHSRRAALIAAMSAIQQYERELSQKLIPGLLEIPGLTLYGITNPQRFSWRTPTVALRLAGQTPESIAKALGDRGIFSWHGHFYAIGLTERLGVEGSGGLLRIGLAHYNTVEEIHQLLQALKEIAVLCG</sequence>
<dbReference type="InterPro" id="IPR015424">
    <property type="entry name" value="PyrdxlP-dep_Trfase"/>
</dbReference>
<evidence type="ECO:0000313" key="2">
    <source>
        <dbReference type="EMBL" id="MBW4565778.1"/>
    </source>
</evidence>
<dbReference type="InterPro" id="IPR011340">
    <property type="entry name" value="Cys_dSase-rel"/>
</dbReference>
<dbReference type="Gene3D" id="3.40.640.10">
    <property type="entry name" value="Type I PLP-dependent aspartate aminotransferase-like (Major domain)"/>
    <property type="match status" value="1"/>
</dbReference>
<accession>A0A951Q5A2</accession>
<dbReference type="InterPro" id="IPR000192">
    <property type="entry name" value="Aminotrans_V_dom"/>
</dbReference>
<dbReference type="InterPro" id="IPR015422">
    <property type="entry name" value="PyrdxlP-dep_Trfase_small"/>
</dbReference>
<dbReference type="PANTHER" id="PTHR43586">
    <property type="entry name" value="CYSTEINE DESULFURASE"/>
    <property type="match status" value="1"/>
</dbReference>
<evidence type="ECO:0000259" key="1">
    <source>
        <dbReference type="Pfam" id="PF00266"/>
    </source>
</evidence>
<dbReference type="Gene3D" id="3.90.1150.10">
    <property type="entry name" value="Aspartate Aminotransferase, domain 1"/>
    <property type="match status" value="2"/>
</dbReference>
<dbReference type="EMBL" id="JAHHHN010000047">
    <property type="protein sequence ID" value="MBW4565778.1"/>
    <property type="molecule type" value="Genomic_DNA"/>
</dbReference>
<reference evidence="2" key="1">
    <citation type="submission" date="2021-05" db="EMBL/GenBank/DDBJ databases">
        <authorList>
            <person name="Pietrasiak N."/>
            <person name="Ward R."/>
            <person name="Stajich J.E."/>
            <person name="Kurbessoian T."/>
        </authorList>
    </citation>
    <scope>NUCLEOTIDE SEQUENCE</scope>
    <source>
        <strain evidence="2">JT2-VF2</strain>
    </source>
</reference>
<comment type="caution">
    <text evidence="2">The sequence shown here is derived from an EMBL/GenBank/DDBJ whole genome shotgun (WGS) entry which is preliminary data.</text>
</comment>
<feature type="domain" description="Aminotransferase class V" evidence="1">
    <location>
        <begin position="339"/>
        <end position="444"/>
    </location>
</feature>
<evidence type="ECO:0000313" key="3">
    <source>
        <dbReference type="Proteomes" id="UP000715781"/>
    </source>
</evidence>
<proteinExistence type="predicted"/>
<dbReference type="PANTHER" id="PTHR43586:SF21">
    <property type="entry name" value="PYRIDOXAL PHOSPHATE (PLP)-DEPENDENT ASPARTATE AMINOTRANSFERASE SUPERFAMILY"/>
    <property type="match status" value="1"/>
</dbReference>
<dbReference type="Pfam" id="PF00266">
    <property type="entry name" value="Aminotran_5"/>
    <property type="match status" value="2"/>
</dbReference>
<protein>
    <submittedName>
        <fullName evidence="2">Cysteine desulfurase-like protein</fullName>
    </submittedName>
</protein>
<reference evidence="2" key="2">
    <citation type="journal article" date="2022" name="Microbiol. Resour. Announc.">
        <title>Metagenome Sequencing to Explore Phylogenomics of Terrestrial Cyanobacteria.</title>
        <authorList>
            <person name="Ward R.D."/>
            <person name="Stajich J.E."/>
            <person name="Johansen J.R."/>
            <person name="Huntemann M."/>
            <person name="Clum A."/>
            <person name="Foster B."/>
            <person name="Foster B."/>
            <person name="Roux S."/>
            <person name="Palaniappan K."/>
            <person name="Varghese N."/>
            <person name="Mukherjee S."/>
            <person name="Reddy T.B.K."/>
            <person name="Daum C."/>
            <person name="Copeland A."/>
            <person name="Chen I.A."/>
            <person name="Ivanova N.N."/>
            <person name="Kyrpides N.C."/>
            <person name="Shapiro N."/>
            <person name="Eloe-Fadrosh E.A."/>
            <person name="Pietrasiak N."/>
        </authorList>
    </citation>
    <scope>NUCLEOTIDE SEQUENCE</scope>
    <source>
        <strain evidence="2">JT2-VF2</strain>
    </source>
</reference>
<dbReference type="Proteomes" id="UP000715781">
    <property type="component" value="Unassembled WGS sequence"/>
</dbReference>